<proteinExistence type="predicted"/>
<comment type="caution">
    <text evidence="2">The sequence shown here is derived from an EMBL/GenBank/DDBJ whole genome shotgun (WGS) entry which is preliminary data.</text>
</comment>
<reference evidence="3" key="1">
    <citation type="journal article" date="2019" name="Int. J. Syst. Evol. Microbiol.">
        <title>The Global Catalogue of Microorganisms (GCM) 10K type strain sequencing project: providing services to taxonomists for standard genome sequencing and annotation.</title>
        <authorList>
            <consortium name="The Broad Institute Genomics Platform"/>
            <consortium name="The Broad Institute Genome Sequencing Center for Infectious Disease"/>
            <person name="Wu L."/>
            <person name="Ma J."/>
        </authorList>
    </citation>
    <scope>NUCLEOTIDE SEQUENCE [LARGE SCALE GENOMIC DNA]</scope>
    <source>
        <strain evidence="3">CGMCC-1.15741</strain>
    </source>
</reference>
<feature type="chain" id="PRO_5047343540" description="Lipoprotein" evidence="1">
    <location>
        <begin position="21"/>
        <end position="273"/>
    </location>
</feature>
<dbReference type="PROSITE" id="PS51257">
    <property type="entry name" value="PROKAR_LIPOPROTEIN"/>
    <property type="match status" value="1"/>
</dbReference>
<keyword evidence="1" id="KW-0732">Signal</keyword>
<keyword evidence="3" id="KW-1185">Reference proteome</keyword>
<gene>
    <name evidence="2" type="ORF">ACFQDM_14035</name>
</gene>
<dbReference type="Proteomes" id="UP001596303">
    <property type="component" value="Unassembled WGS sequence"/>
</dbReference>
<dbReference type="EMBL" id="JBHSSW010000028">
    <property type="protein sequence ID" value="MFC6199201.1"/>
    <property type="molecule type" value="Genomic_DNA"/>
</dbReference>
<dbReference type="RefSeq" id="WP_377380044.1">
    <property type="nucleotide sequence ID" value="NZ_JBHSSW010000028.1"/>
</dbReference>
<evidence type="ECO:0000256" key="1">
    <source>
        <dbReference type="SAM" id="SignalP"/>
    </source>
</evidence>
<sequence>MISGKLKGASLAILAASVLAACTATQLEELNTVMKDSFENSMGASFGTGVEVTPDRAPAPDTLSISYTPALLDGYTSEAGKCTRALAKACSDSFGGLAAPFCVSEKASMCGVYPKTPNSSVAECFDDVGEGRLKSGACREAGLDTNVTVTQSSATFPFGPARPVYEQYQVMVEEYSNQAFRDLYFKAEGSTMCTGAMTRGGDNLRCQIEAVQQNMVDAAGYTCEFKFNPLLDFNKAMDARAEVGKKIDHQCSVKPTVLESMVDVSTKRAYAFK</sequence>
<accession>A0ABW1SBZ0</accession>
<name>A0ABW1SBZ0_9PROT</name>
<evidence type="ECO:0008006" key="4">
    <source>
        <dbReference type="Google" id="ProtNLM"/>
    </source>
</evidence>
<protein>
    <recommendedName>
        <fullName evidence="4">Lipoprotein</fullName>
    </recommendedName>
</protein>
<organism evidence="2 3">
    <name type="scientific">Ponticaulis profundi</name>
    <dbReference type="NCBI Taxonomy" id="2665222"/>
    <lineage>
        <taxon>Bacteria</taxon>
        <taxon>Pseudomonadati</taxon>
        <taxon>Pseudomonadota</taxon>
        <taxon>Alphaproteobacteria</taxon>
        <taxon>Hyphomonadales</taxon>
        <taxon>Hyphomonadaceae</taxon>
        <taxon>Ponticaulis</taxon>
    </lineage>
</organism>
<evidence type="ECO:0000313" key="3">
    <source>
        <dbReference type="Proteomes" id="UP001596303"/>
    </source>
</evidence>
<feature type="signal peptide" evidence="1">
    <location>
        <begin position="1"/>
        <end position="20"/>
    </location>
</feature>
<evidence type="ECO:0000313" key="2">
    <source>
        <dbReference type="EMBL" id="MFC6199201.1"/>
    </source>
</evidence>